<dbReference type="PANTHER" id="PTHR33404">
    <property type="entry name" value="CELL DIVISION TOPOLOGICAL SPECIFICITY FACTOR HOMOLOG, CHLOROPLASTIC"/>
    <property type="match status" value="1"/>
</dbReference>
<dbReference type="Pfam" id="PF21053">
    <property type="entry name" value="BFA1_C"/>
    <property type="match status" value="1"/>
</dbReference>
<dbReference type="Pfam" id="PF12204">
    <property type="entry name" value="DUF3598_N"/>
    <property type="match status" value="1"/>
</dbReference>
<dbReference type="RefSeq" id="WP_011612201.1">
    <property type="nucleotide sequence ID" value="NC_008312.1"/>
</dbReference>
<dbReference type="KEGG" id="ter:Tery_2644"/>
<feature type="domain" description="DUF3598" evidence="1">
    <location>
        <begin position="1"/>
        <end position="139"/>
    </location>
</feature>
<feature type="domain" description="Biogenesis factor required for ATP synthase 1-like C-terminal" evidence="2">
    <location>
        <begin position="143"/>
        <end position="281"/>
    </location>
</feature>
<protein>
    <submittedName>
        <fullName evidence="3">Uncharacterized protein</fullName>
    </submittedName>
</protein>
<dbReference type="SUPFAM" id="SSF50814">
    <property type="entry name" value="Lipocalins"/>
    <property type="match status" value="2"/>
</dbReference>
<dbReference type="GO" id="GO:0005886">
    <property type="term" value="C:plasma membrane"/>
    <property type="evidence" value="ECO:0007669"/>
    <property type="project" value="TreeGrafter"/>
</dbReference>
<dbReference type="OrthoDB" id="516684at2"/>
<evidence type="ECO:0000313" key="3">
    <source>
        <dbReference type="EMBL" id="ABG51839.1"/>
    </source>
</evidence>
<dbReference type="eggNOG" id="ENOG502Z85V">
    <property type="taxonomic scope" value="Bacteria"/>
</dbReference>
<reference evidence="3" key="1">
    <citation type="submission" date="2006-06" db="EMBL/GenBank/DDBJ databases">
        <title>Complete sequence of Trichodesmium erythraeum IMS101.</title>
        <authorList>
            <consortium name="US DOE Joint Genome Institute"/>
            <person name="Copeland A."/>
            <person name="Lucas S."/>
            <person name="Lapidus A."/>
            <person name="Barry K."/>
            <person name="Detter J.C."/>
            <person name="Glavina del Rio T."/>
            <person name="Hammon N."/>
            <person name="Israni S."/>
            <person name="Dalin E."/>
            <person name="Tice H."/>
            <person name="Pitluck S."/>
            <person name="Kiss H."/>
            <person name="Munk A.C."/>
            <person name="Brettin T."/>
            <person name="Bruce D."/>
            <person name="Han C."/>
            <person name="Tapia R."/>
            <person name="Gilna P."/>
            <person name="Schmutz J."/>
            <person name="Larimer F."/>
            <person name="Land M."/>
            <person name="Hauser L."/>
            <person name="Kyrpides N."/>
            <person name="Kim E."/>
            <person name="Richardson P."/>
        </authorList>
    </citation>
    <scope>NUCLEOTIDE SEQUENCE [LARGE SCALE GENOMIC DNA]</scope>
    <source>
        <strain evidence="3">IMS101</strain>
    </source>
</reference>
<name>Q111I5_TRIEI</name>
<dbReference type="PANTHER" id="PTHR33404:SF1">
    <property type="entry name" value="SLL0497 PROTEIN"/>
    <property type="match status" value="1"/>
</dbReference>
<evidence type="ECO:0000259" key="2">
    <source>
        <dbReference type="Pfam" id="PF21053"/>
    </source>
</evidence>
<sequence>MKTQWENFLQNLGEWHGSFTKISDKLAILQDRPSILILEGLDDQNKRVRLTLRRFNSFVKNPESKADEIVIEYNTTDQNILYFENGAFSRGIMKITPFSRCVTEFCLINKNRRLRLVEFFNQDGNFDKLILIREKRAGTDALENPPLTVDDLLGKWQGEAITMYPDLREPNTYTTQMELNIDNTGRLVQEITFGDQNPTIITSSAIIEGSILHFDQSSQPVKVLLLPDGASATLPVKVELRKPLFFELGWLVEPQLRQRIIRSYNDKGEWVSSTFVTEQKIQ</sequence>
<gene>
    <name evidence="3" type="ordered locus">Tery_2644</name>
</gene>
<dbReference type="InterPro" id="IPR012674">
    <property type="entry name" value="Calycin"/>
</dbReference>
<organism evidence="3">
    <name type="scientific">Trichodesmium erythraeum (strain IMS101)</name>
    <dbReference type="NCBI Taxonomy" id="203124"/>
    <lineage>
        <taxon>Bacteria</taxon>
        <taxon>Bacillati</taxon>
        <taxon>Cyanobacteriota</taxon>
        <taxon>Cyanophyceae</taxon>
        <taxon>Oscillatoriophycideae</taxon>
        <taxon>Oscillatoriales</taxon>
        <taxon>Microcoleaceae</taxon>
        <taxon>Trichodesmium</taxon>
    </lineage>
</organism>
<dbReference type="Gene3D" id="2.40.128.20">
    <property type="match status" value="2"/>
</dbReference>
<dbReference type="InterPro" id="IPR048378">
    <property type="entry name" value="BFA1-like_C"/>
</dbReference>
<dbReference type="AlphaFoldDB" id="Q111I5"/>
<dbReference type="InterPro" id="IPR022017">
    <property type="entry name" value="BFA1-like_DUF3598"/>
</dbReference>
<proteinExistence type="predicted"/>
<dbReference type="EMBL" id="CP000393">
    <property type="protein sequence ID" value="ABG51839.1"/>
    <property type="molecule type" value="Genomic_DNA"/>
</dbReference>
<dbReference type="STRING" id="203124.Tery_2644"/>
<dbReference type="GO" id="GO:0000918">
    <property type="term" value="P:division septum site selection"/>
    <property type="evidence" value="ECO:0007669"/>
    <property type="project" value="TreeGrafter"/>
</dbReference>
<evidence type="ECO:0000259" key="1">
    <source>
        <dbReference type="Pfam" id="PF12204"/>
    </source>
</evidence>
<accession>Q111I5</accession>
<dbReference type="HOGENOM" id="CLU_1000544_0_0_3"/>